<evidence type="ECO:0000256" key="4">
    <source>
        <dbReference type="SAM" id="MobiDB-lite"/>
    </source>
</evidence>
<accession>A0ABY6S1G4</accession>
<dbReference type="PANTHER" id="PTHR47429:SF9">
    <property type="entry name" value="PAS DOMAIN-CONTAINING PROTEIN"/>
    <property type="match status" value="1"/>
</dbReference>
<dbReference type="EMBL" id="LR026965">
    <property type="protein sequence ID" value="VBB75319.1"/>
    <property type="molecule type" value="Genomic_DNA"/>
</dbReference>
<keyword evidence="2" id="KW-0288">FMN</keyword>
<sequence>MWFLTWHNQSRMGGGFRAHHISSVSCVFLDTNRLLENCRFLQGPKTNPASIDRIRDKLVAGKEHHETILNYRRRRLPVHEPPHVRPVARQPRGNAVQDWRPDSDNSPETNPFSPQLVLRHLAEVLTAPEIEIVRNHGGGRHSPAHEDETPNWAKPDDNPIPRPLFQSPLSADMEELSDLSGGKLTGIYSHCLLLRPYPSLRTLFASPSLRLPAILQTPVLSRIGGSDRVRQELEQGFKEGGGVVTAKVRWLTRSAEGRTRWVHCTPLVGSNGRVGVWMALVDDQEMGVGDREGRGRAAPVVEPVFLRGMTTRDERGGKGGYDAISLASLSYLDLSLPPGHHGENGGDITGR</sequence>
<evidence type="ECO:0000313" key="5">
    <source>
        <dbReference type="EMBL" id="VBB75319.1"/>
    </source>
</evidence>
<feature type="region of interest" description="Disordered" evidence="4">
    <location>
        <begin position="135"/>
        <end position="158"/>
    </location>
</feature>
<organism evidence="5 6">
    <name type="scientific">Podospora comata</name>
    <dbReference type="NCBI Taxonomy" id="48703"/>
    <lineage>
        <taxon>Eukaryota</taxon>
        <taxon>Fungi</taxon>
        <taxon>Dikarya</taxon>
        <taxon>Ascomycota</taxon>
        <taxon>Pezizomycotina</taxon>
        <taxon>Sordariomycetes</taxon>
        <taxon>Sordariomycetidae</taxon>
        <taxon>Sordariales</taxon>
        <taxon>Podosporaceae</taxon>
        <taxon>Podospora</taxon>
    </lineage>
</organism>
<evidence type="ECO:0000256" key="2">
    <source>
        <dbReference type="ARBA" id="ARBA00022643"/>
    </source>
</evidence>
<feature type="region of interest" description="Disordered" evidence="4">
    <location>
        <begin position="83"/>
        <end position="112"/>
    </location>
</feature>
<proteinExistence type="predicted"/>
<dbReference type="PANTHER" id="PTHR47429">
    <property type="entry name" value="PROTEIN TWIN LOV 1"/>
    <property type="match status" value="1"/>
</dbReference>
<keyword evidence="3" id="KW-0157">Chromophore</keyword>
<evidence type="ECO:0000313" key="6">
    <source>
        <dbReference type="Proteomes" id="UP000280685"/>
    </source>
</evidence>
<evidence type="ECO:0000256" key="1">
    <source>
        <dbReference type="ARBA" id="ARBA00022630"/>
    </source>
</evidence>
<dbReference type="Proteomes" id="UP000280685">
    <property type="component" value="Chromosome 2"/>
</dbReference>
<gene>
    <name evidence="5" type="ORF">PODCO_202790</name>
</gene>
<evidence type="ECO:0000256" key="3">
    <source>
        <dbReference type="ARBA" id="ARBA00022991"/>
    </source>
</evidence>
<protein>
    <submittedName>
        <fullName evidence="5">Uncharacterized protein</fullName>
    </submittedName>
</protein>
<name>A0ABY6S1G4_PODCO</name>
<feature type="compositionally biased region" description="Basic and acidic residues" evidence="4">
    <location>
        <begin position="143"/>
        <end position="158"/>
    </location>
</feature>
<keyword evidence="1" id="KW-0285">Flavoprotein</keyword>
<reference evidence="5" key="1">
    <citation type="submission" date="2018-02" db="EMBL/GenBank/DDBJ databases">
        <authorList>
            <person name="Silar P."/>
        </authorList>
    </citation>
    <scope>NUCLEOTIDE SEQUENCE [LARGE SCALE GENOMIC DNA]</scope>
    <source>
        <strain evidence="5">T</strain>
    </source>
</reference>
<dbReference type="Gene3D" id="3.30.450.20">
    <property type="entry name" value="PAS domain"/>
    <property type="match status" value="1"/>
</dbReference>
<keyword evidence="6" id="KW-1185">Reference proteome</keyword>